<accession>A0ABQ1PKN2</accession>
<feature type="coiled-coil region" evidence="6">
    <location>
        <begin position="281"/>
        <end position="312"/>
    </location>
</feature>
<dbReference type="NCBIfam" id="TIGR00231">
    <property type="entry name" value="small_GTP"/>
    <property type="match status" value="1"/>
</dbReference>
<evidence type="ECO:0000256" key="3">
    <source>
        <dbReference type="ARBA" id="ARBA00022801"/>
    </source>
</evidence>
<keyword evidence="6" id="KW-0175">Coiled coil</keyword>
<keyword evidence="10" id="KW-1185">Reference proteome</keyword>
<name>A0ABQ1PKN2_9BACI</name>
<dbReference type="Pfam" id="PF00350">
    <property type="entry name" value="Dynamin_N"/>
    <property type="match status" value="2"/>
</dbReference>
<organism evidence="9 10">
    <name type="scientific">Pontibacillus salipaludis</name>
    <dbReference type="NCBI Taxonomy" id="1697394"/>
    <lineage>
        <taxon>Bacteria</taxon>
        <taxon>Bacillati</taxon>
        <taxon>Bacillota</taxon>
        <taxon>Bacilli</taxon>
        <taxon>Bacillales</taxon>
        <taxon>Bacillaceae</taxon>
        <taxon>Pontibacillus</taxon>
    </lineage>
</organism>
<sequence length="1212" mass="139623">MTTDQYQDSLHPLASLFKQFTMYEAQESAEKALDLLEKQQNQELVIGFAGHFSAGKSTMINTLLEEELLPSSPIPTSANLVKVKKGEGYARVYFTEEDPIEYPEPYNMDQIQQFCKDGDAIKELELTKQDTHLPENVTILDTPGIDSSNDADRVMTESALHVVDVLFYVMDYNHVQSEVNLAFLSEMQEKGKPIYIIVNQIDKHDESELTFSSFKQSVYDALNNWSIKTEGVFFTTLTNLELHLNQFEEMKSTLNQFINQKRTIIKETINQSSKTLITEYIAQLKEDNKDVQEGLEKKLASFQNEVRDLSSQEQMNETKAIPENAEDDLRKRVDHSLRNATLMPYEVREKARSYIESQQSNFKVGIFFSKSKTEAAREERLEAFHEALSQQAKAKLEWPVRKALVETAKSYNVFDETTLQKFENFTFTFASDLLDNTIQKGAGSGGDYVLQYSEDVSREIKRLVKDEALKLWGEASQFLENEKAEKLEQLKAKEESENQYLSYKQQLDSLHNDLSERKDSLMNIRKGAHDIEGALDDATSTLFTREHRVRRGVELDVKAPKKNDKPQSSNEDEENSNFQNKKGVTIEKAIERLDETYAALQPLQGFGSLQQDLLEKKSRLQSRHYTVALFGAFSAGKSSFANALLGEAVLPVSPNPTTATINKILPVTEEYPHGSVRVKVKELEDLKEDLAYATDHYSDQFKTIDHLVKWIEEDNDRISSITPDQKRWSFLRAVTNGYSYIRDHLGGTLEVGVEEFKEFVANEERSCFIEWMELYYDCALTREGITLVDTPGADSVNARHTETSFEYIKEADAILFVTYYNHAFSGADRDFLLQLGRVKDAFSMDKMFFVVNASDLAKTSEELDLVTNYVEEQLLQYGIRLPRLFPVSSKMAIEERTGKSEITSVTGTSGIVEFEKSFYQFIQQELVQLLIHAAFHDLERARNTIEQYIQSASLDQKQKEEKKIEYQKEKKDLVSQIEGSDKTRYEQSIENKVTKQIYYVQERLSLAFSDLFKQSFNPAVIKGNGKEAKEALQKSFNHLKEMLEHELLQELRAVTIRLETFTNTTAKEWKHDLEEKCKREIASVSLPYYEDKKIQTPEIQPDLPISKKDKAIEQALGLFRNPKAFFEQNEKEKMKEALLDGLLPHVESVIKSNDEWLIRYYISEWKTLTEEYQEKSKRSVEEYYNGLLSSLEERVDLDKLKTTKQKIEHSIR</sequence>
<feature type="domain" description="Dynamin N-terminal" evidence="8">
    <location>
        <begin position="46"/>
        <end position="201"/>
    </location>
</feature>
<dbReference type="PANTHER" id="PTHR10465">
    <property type="entry name" value="TRANSMEMBRANE GTPASE FZO1"/>
    <property type="match status" value="1"/>
</dbReference>
<evidence type="ECO:0000256" key="6">
    <source>
        <dbReference type="SAM" id="Coils"/>
    </source>
</evidence>
<comment type="subcellular location">
    <subcellularLocation>
        <location evidence="1">Membrane</location>
    </subcellularLocation>
</comment>
<evidence type="ECO:0000256" key="4">
    <source>
        <dbReference type="ARBA" id="ARBA00023134"/>
    </source>
</evidence>
<proteinExistence type="predicted"/>
<evidence type="ECO:0000259" key="8">
    <source>
        <dbReference type="Pfam" id="PF00350"/>
    </source>
</evidence>
<keyword evidence="2" id="KW-0547">Nucleotide-binding</keyword>
<dbReference type="InterPro" id="IPR045063">
    <property type="entry name" value="Dynamin_N"/>
</dbReference>
<evidence type="ECO:0000256" key="7">
    <source>
        <dbReference type="SAM" id="MobiDB-lite"/>
    </source>
</evidence>
<evidence type="ECO:0000256" key="5">
    <source>
        <dbReference type="ARBA" id="ARBA00023136"/>
    </source>
</evidence>
<feature type="coiled-coil region" evidence="6">
    <location>
        <begin position="476"/>
        <end position="513"/>
    </location>
</feature>
<feature type="region of interest" description="Disordered" evidence="7">
    <location>
        <begin position="553"/>
        <end position="580"/>
    </location>
</feature>
<evidence type="ECO:0000256" key="2">
    <source>
        <dbReference type="ARBA" id="ARBA00022741"/>
    </source>
</evidence>
<feature type="coiled-coil region" evidence="6">
    <location>
        <begin position="949"/>
        <end position="976"/>
    </location>
</feature>
<dbReference type="RefSeq" id="WP_188650138.1">
    <property type="nucleotide sequence ID" value="NZ_BMIN01000001.1"/>
</dbReference>
<dbReference type="EMBL" id="BMIN01000001">
    <property type="protein sequence ID" value="GGC98793.1"/>
    <property type="molecule type" value="Genomic_DNA"/>
</dbReference>
<dbReference type="Gene3D" id="3.40.50.300">
    <property type="entry name" value="P-loop containing nucleotide triphosphate hydrolases"/>
    <property type="match status" value="2"/>
</dbReference>
<dbReference type="Proteomes" id="UP000642571">
    <property type="component" value="Unassembled WGS sequence"/>
</dbReference>
<dbReference type="PANTHER" id="PTHR10465:SF0">
    <property type="entry name" value="SARCALUMENIN"/>
    <property type="match status" value="1"/>
</dbReference>
<keyword evidence="4" id="KW-0342">GTP-binding</keyword>
<dbReference type="InterPro" id="IPR027094">
    <property type="entry name" value="Mitofusin_fam"/>
</dbReference>
<evidence type="ECO:0000313" key="10">
    <source>
        <dbReference type="Proteomes" id="UP000642571"/>
    </source>
</evidence>
<gene>
    <name evidence="9" type="ORF">GCM10011389_02480</name>
</gene>
<dbReference type="SUPFAM" id="SSF52540">
    <property type="entry name" value="P-loop containing nucleoside triphosphate hydrolases"/>
    <property type="match status" value="2"/>
</dbReference>
<feature type="domain" description="Dynamin N-terminal" evidence="8">
    <location>
        <begin position="627"/>
        <end position="852"/>
    </location>
</feature>
<keyword evidence="5" id="KW-0472">Membrane</keyword>
<protein>
    <submittedName>
        <fullName evidence="9">GTPase</fullName>
    </submittedName>
</protein>
<feature type="compositionally biased region" description="Basic and acidic residues" evidence="7">
    <location>
        <begin position="553"/>
        <end position="565"/>
    </location>
</feature>
<dbReference type="InterPro" id="IPR027417">
    <property type="entry name" value="P-loop_NTPase"/>
</dbReference>
<comment type="caution">
    <text evidence="9">The sequence shown here is derived from an EMBL/GenBank/DDBJ whole genome shotgun (WGS) entry which is preliminary data.</text>
</comment>
<keyword evidence="3" id="KW-0378">Hydrolase</keyword>
<reference evidence="10" key="1">
    <citation type="journal article" date="2019" name="Int. J. Syst. Evol. Microbiol.">
        <title>The Global Catalogue of Microorganisms (GCM) 10K type strain sequencing project: providing services to taxonomists for standard genome sequencing and annotation.</title>
        <authorList>
            <consortium name="The Broad Institute Genomics Platform"/>
            <consortium name="The Broad Institute Genome Sequencing Center for Infectious Disease"/>
            <person name="Wu L."/>
            <person name="Ma J."/>
        </authorList>
    </citation>
    <scope>NUCLEOTIDE SEQUENCE [LARGE SCALE GENOMIC DNA]</scope>
    <source>
        <strain evidence="10">CGMCC 1.15353</strain>
    </source>
</reference>
<evidence type="ECO:0000256" key="1">
    <source>
        <dbReference type="ARBA" id="ARBA00004370"/>
    </source>
</evidence>
<evidence type="ECO:0000313" key="9">
    <source>
        <dbReference type="EMBL" id="GGC98793.1"/>
    </source>
</evidence>
<dbReference type="InterPro" id="IPR005225">
    <property type="entry name" value="Small_GTP-bd"/>
</dbReference>
<dbReference type="CDD" id="cd09912">
    <property type="entry name" value="DLP_2"/>
    <property type="match status" value="2"/>
</dbReference>